<evidence type="ECO:0000256" key="1">
    <source>
        <dbReference type="SAM" id="Phobius"/>
    </source>
</evidence>
<evidence type="ECO:0000313" key="6">
    <source>
        <dbReference type="WormBase" id="R03H4.1"/>
    </source>
</evidence>
<reference evidence="4 5" key="1">
    <citation type="journal article" date="1998" name="Science">
        <title>Genome sequence of the nematode C. elegans: a platform for investigating biology.</title>
        <authorList>
            <consortium name="The C. elegans sequencing consortium"/>
            <person name="Sulson J.E."/>
            <person name="Waterston R."/>
        </authorList>
    </citation>
    <scope>NUCLEOTIDE SEQUENCE [LARGE SCALE GENOMIC DNA]</scope>
    <source>
        <strain evidence="4 5">Bristol N2</strain>
    </source>
</reference>
<dbReference type="AlphaFoldDB" id="Q21687"/>
<feature type="transmembrane region" description="Helical" evidence="1">
    <location>
        <begin position="70"/>
        <end position="89"/>
    </location>
</feature>
<dbReference type="WormBase" id="R03H4.1">
    <property type="protein sequence ID" value="CE17199"/>
    <property type="gene ID" value="WBGene00019849"/>
    <property type="gene designation" value="oac-40"/>
</dbReference>
<keyword evidence="5" id="KW-1185">Reference proteome</keyword>
<feature type="transmembrane region" description="Helical" evidence="1">
    <location>
        <begin position="29"/>
        <end position="49"/>
    </location>
</feature>
<dbReference type="HOGENOM" id="CLU_005679_12_1_1"/>
<dbReference type="CTD" id="179279"/>
<dbReference type="GO" id="GO:0016020">
    <property type="term" value="C:membrane"/>
    <property type="evidence" value="ECO:0000318"/>
    <property type="project" value="GO_Central"/>
</dbReference>
<evidence type="ECO:0000259" key="3">
    <source>
        <dbReference type="Pfam" id="PF19040"/>
    </source>
</evidence>
<accession>Q21687</accession>
<gene>
    <name evidence="4 6" type="primary">oac-40</name>
    <name evidence="4" type="ORF">CELE_R03H4.1</name>
    <name evidence="6" type="ORF">R03H4.1</name>
</gene>
<dbReference type="InParanoid" id="Q21687"/>
<dbReference type="GO" id="GO:0016747">
    <property type="term" value="F:acyltransferase activity, transferring groups other than amino-acyl groups"/>
    <property type="evidence" value="ECO:0007669"/>
    <property type="project" value="InterPro"/>
</dbReference>
<sequence length="642" mass="74909">MRTDIQCLRGIAIILVFLFHLLPNLFVNGFLGVDIFFVISGFLMAKILTKSSLRSVQDITAFYFRRFRRILTLYLFTIFLTVIMIHLYLPNFLWETNNRYSLASLFLVTNQLVIHDQADYFNEFRTSLSSSNAFLHLWSLSVEMQFYILAPIVFFGLQFLKNDYLKLVAVSITSVVGFICFVLIFDQFAFNFMLLRLWQFSAGFVSLFWSKIRVNRLPNKIEENETRLFEFPFLKEDMVIILIAVIGLCFIPTKLDVLILRPLVTTATALIIGCEYHNNQILKSKILGYIGDISYVMYLVHWPIITIFLSNTVKSYIFCTSLTILSSVVLHHTFEKLYLKLNWKSLICLLFALIHCNAYLQYSVREHNFWKDQIPEELQETVSNNQIILANQFKLNYCVQGDTSNFKENIRIFGYCKYPQGRGNVSIMTIGNSYALSFADLIIEQFKLNYSNYTYVSIDEGYGFFTDSPGSSLALSVFRKLVAEHKPDILFITPRYSSSLQSRIRKNDDYIHQMSENIQFYESIAKKIYILGSHPLYNINHLNTFLHYLIQNSDELESLHLNRFKSDDDMRCVKKRFEKVKCKKCQFFDLSHVFVEGDKYLTFDRDSLISYVDNTIHLTSAGLKLCQPVFENLAKEIMNNTN</sequence>
<dbReference type="PIR" id="T28866">
    <property type="entry name" value="T28866"/>
</dbReference>
<evidence type="ECO:0000259" key="2">
    <source>
        <dbReference type="Pfam" id="PF01757"/>
    </source>
</evidence>
<feature type="domain" description="Acyltransferase 3" evidence="2">
    <location>
        <begin position="4"/>
        <end position="329"/>
    </location>
</feature>
<dbReference type="OMA" id="LPLTECI"/>
<keyword evidence="1" id="KW-1133">Transmembrane helix</keyword>
<dbReference type="GeneID" id="179279"/>
<dbReference type="InterPro" id="IPR043968">
    <property type="entry name" value="SGNH"/>
</dbReference>
<proteinExistence type="predicted"/>
<evidence type="ECO:0000313" key="5">
    <source>
        <dbReference type="Proteomes" id="UP000001940"/>
    </source>
</evidence>
<dbReference type="KEGG" id="cel:CELE_R03H4.1"/>
<dbReference type="Pfam" id="PF01757">
    <property type="entry name" value="Acyl_transf_3"/>
    <property type="match status" value="1"/>
</dbReference>
<dbReference type="EMBL" id="BX284605">
    <property type="protein sequence ID" value="CCD65670.1"/>
    <property type="molecule type" value="Genomic_DNA"/>
</dbReference>
<feature type="transmembrane region" description="Helical" evidence="1">
    <location>
        <begin position="7"/>
        <end position="23"/>
    </location>
</feature>
<keyword evidence="4" id="KW-0012">Acyltransferase</keyword>
<dbReference type="AGR" id="WB:WBGene00019849"/>
<dbReference type="GO" id="GO:0000271">
    <property type="term" value="P:polysaccharide biosynthetic process"/>
    <property type="evidence" value="ECO:0000318"/>
    <property type="project" value="GO_Central"/>
</dbReference>
<feature type="transmembrane region" description="Helical" evidence="1">
    <location>
        <begin position="164"/>
        <end position="184"/>
    </location>
</feature>
<keyword evidence="1" id="KW-0812">Transmembrane</keyword>
<dbReference type="InterPro" id="IPR002656">
    <property type="entry name" value="Acyl_transf_3_dom"/>
</dbReference>
<dbReference type="RefSeq" id="NP_505333.1">
    <property type="nucleotide sequence ID" value="NM_072932.4"/>
</dbReference>
<organism evidence="4 5">
    <name type="scientific">Caenorhabditis elegans</name>
    <dbReference type="NCBI Taxonomy" id="6239"/>
    <lineage>
        <taxon>Eukaryota</taxon>
        <taxon>Metazoa</taxon>
        <taxon>Ecdysozoa</taxon>
        <taxon>Nematoda</taxon>
        <taxon>Chromadorea</taxon>
        <taxon>Rhabditida</taxon>
        <taxon>Rhabditina</taxon>
        <taxon>Rhabditomorpha</taxon>
        <taxon>Rhabditoidea</taxon>
        <taxon>Rhabditidae</taxon>
        <taxon>Peloderinae</taxon>
        <taxon>Caenorhabditis</taxon>
    </lineage>
</organism>
<dbReference type="OrthoDB" id="207378at2759"/>
<dbReference type="eggNOG" id="ENOG502S34G">
    <property type="taxonomic scope" value="Eukaryota"/>
</dbReference>
<keyword evidence="4" id="KW-0808">Transferase</keyword>
<name>Q21687_CAEEL</name>
<feature type="transmembrane region" description="Helical" evidence="1">
    <location>
        <begin position="135"/>
        <end position="157"/>
    </location>
</feature>
<dbReference type="PaxDb" id="6239-R03H4.1"/>
<dbReference type="UCSC" id="R03H4.1">
    <property type="organism name" value="c. elegans"/>
</dbReference>
<feature type="transmembrane region" description="Helical" evidence="1">
    <location>
        <begin position="233"/>
        <end position="253"/>
    </location>
</feature>
<keyword evidence="1" id="KW-0472">Membrane</keyword>
<evidence type="ECO:0000313" key="4">
    <source>
        <dbReference type="EMBL" id="CCD65670.1"/>
    </source>
</evidence>
<feature type="domain" description="SGNH" evidence="3">
    <location>
        <begin position="398"/>
        <end position="631"/>
    </location>
</feature>
<dbReference type="Bgee" id="WBGene00019849">
    <property type="expression patterns" value="Expressed in larva"/>
</dbReference>
<feature type="transmembrane region" description="Helical" evidence="1">
    <location>
        <begin position="289"/>
        <end position="309"/>
    </location>
</feature>
<dbReference type="PhylomeDB" id="Q21687"/>
<dbReference type="FunCoup" id="Q21687">
    <property type="interactions" value="28"/>
</dbReference>
<dbReference type="Pfam" id="PF19040">
    <property type="entry name" value="SGNH"/>
    <property type="match status" value="1"/>
</dbReference>
<dbReference type="PANTHER" id="PTHR23028:SF107">
    <property type="entry name" value="ACYLTRANSFERASE"/>
    <property type="match status" value="1"/>
</dbReference>
<protein>
    <submittedName>
        <fullName evidence="4">Acyltransferase</fullName>
    </submittedName>
</protein>
<dbReference type="PANTHER" id="PTHR23028">
    <property type="entry name" value="ACETYLTRANSFERASE"/>
    <property type="match status" value="1"/>
</dbReference>
<dbReference type="SMR" id="Q21687"/>
<dbReference type="Proteomes" id="UP000001940">
    <property type="component" value="Chromosome V"/>
</dbReference>
<dbReference type="InterPro" id="IPR050879">
    <property type="entry name" value="Acyltransferase_3"/>
</dbReference>